<dbReference type="Gramene" id="TraesPARA_EIv1.0_1567110.1">
    <property type="protein sequence ID" value="TraesPARA_EIv1.0_1567110.1.CDS"/>
    <property type="gene ID" value="TraesPARA_EIv1.0_1567110"/>
</dbReference>
<sequence length="223" mass="25164">MAVTWNDGAALTKWLKHYSSAQDILIVGDGDFSFSLALATAFGSGANLVATSLDSYADLNIKYSDATSNVTKLEAMGATVLHGVDVKDMNLHANLQLRWFDRIVFNFPHAGFNGREDKVDVIQSHKELVRSIFATARHMLRRHGEIHVTHKTKHPYSMWGIEQLASQSSLAMVEQAAFQIQDYPGYNQKRGSSWRCDQDFAIGDCCTFKFCLEWWASDDDRFF</sequence>
<dbReference type="PANTHER" id="PTHR11538">
    <property type="entry name" value="PHENYLALANYL-TRNA SYNTHETASE"/>
    <property type="match status" value="1"/>
</dbReference>
<keyword evidence="3" id="KW-1185">Reference proteome</keyword>
<dbReference type="Gramene" id="TraesMAC5A03G02681970.1">
    <property type="protein sequence ID" value="TraesMAC5A03G02681970.1"/>
    <property type="gene ID" value="TraesMAC5A03G02681970"/>
</dbReference>
<dbReference type="Pfam" id="PF10354">
    <property type="entry name" value="BMT5-like"/>
    <property type="match status" value="1"/>
</dbReference>
<dbReference type="GeneID" id="123101406"/>
<dbReference type="FunFam" id="3.40.50.150:FF:000440">
    <property type="entry name" value="Os09g0479300 protein"/>
    <property type="match status" value="1"/>
</dbReference>
<proteinExistence type="predicted"/>
<dbReference type="AlphaFoldDB" id="A0A3B6KHH7"/>
<dbReference type="OMA" id="RTFGSAC"/>
<reference evidence="2" key="2">
    <citation type="submission" date="2018-10" db="UniProtKB">
        <authorList>
            <consortium name="EnsemblPlants"/>
        </authorList>
    </citation>
    <scope>IDENTIFICATION</scope>
</reference>
<feature type="domain" description="25S rRNA (uridine-N(3))-methyltransferase BMT5-like" evidence="1">
    <location>
        <begin position="25"/>
        <end position="190"/>
    </location>
</feature>
<dbReference type="GO" id="GO:0005737">
    <property type="term" value="C:cytoplasm"/>
    <property type="evidence" value="ECO:0000318"/>
    <property type="project" value="GO_Central"/>
</dbReference>
<dbReference type="RefSeq" id="XP_044378807.1">
    <property type="nucleotide sequence ID" value="XM_044522872.1"/>
</dbReference>
<dbReference type="Gramene" id="TraesLDM5A03G02683430.1">
    <property type="protein sequence ID" value="TraesLDM5A03G02683430.1"/>
    <property type="gene ID" value="TraesLDM5A03G02683430"/>
</dbReference>
<dbReference type="InterPro" id="IPR019446">
    <property type="entry name" value="BMT5-like"/>
</dbReference>
<dbReference type="Gramene" id="TraesCS5A03G0636300.1">
    <property type="protein sequence ID" value="TraesCS5A03G0636300.1.CDS"/>
    <property type="gene ID" value="TraesCS5A03G0636300"/>
</dbReference>
<dbReference type="KEGG" id="taes:123101406"/>
<accession>A0A3B6KHH7</accession>
<dbReference type="OrthoDB" id="273345at2759"/>
<protein>
    <recommendedName>
        <fullName evidence="1">25S rRNA (uridine-N(3))-methyltransferase BMT5-like domain-containing protein</fullName>
    </recommendedName>
</protein>
<dbReference type="InterPro" id="IPR029063">
    <property type="entry name" value="SAM-dependent_MTases_sf"/>
</dbReference>
<dbReference type="PANTHER" id="PTHR11538:SF87">
    <property type="entry name" value="25S RRNA (URIDINE-N(3))-METHYLTRANSFERASE BMT5-LIKE DOMAIN-CONTAINING PROTEIN"/>
    <property type="match status" value="1"/>
</dbReference>
<dbReference type="EnsemblPlants" id="TraesCS5A02G255000.1">
    <property type="protein sequence ID" value="TraesCS5A02G255000.1"/>
    <property type="gene ID" value="TraesCS5A02G255000"/>
</dbReference>
<evidence type="ECO:0000313" key="3">
    <source>
        <dbReference type="Proteomes" id="UP000019116"/>
    </source>
</evidence>
<dbReference type="Gramene" id="TraesCAD_scaffold_073291_01G000100.1">
    <property type="protein sequence ID" value="TraesCAD_scaffold_073291_01G000100.1"/>
    <property type="gene ID" value="TraesCAD_scaffold_073291_01G000100"/>
</dbReference>
<dbReference type="Proteomes" id="UP000019116">
    <property type="component" value="Chromosome 5A"/>
</dbReference>
<dbReference type="Gramene" id="TraesROB_scaffold_018705_01G000100.1">
    <property type="protein sequence ID" value="TraesROB_scaffold_018705_01G000100.1"/>
    <property type="gene ID" value="TraesROB_scaffold_018705_01G000100"/>
</dbReference>
<dbReference type="Gene3D" id="3.40.50.150">
    <property type="entry name" value="Vaccinia Virus protein VP39"/>
    <property type="match status" value="1"/>
</dbReference>
<dbReference type="Gramene" id="TraesCS5A02G255000.1">
    <property type="protein sequence ID" value="TraesCS5A02G255000.1"/>
    <property type="gene ID" value="TraesCS5A02G255000"/>
</dbReference>
<evidence type="ECO:0000259" key="1">
    <source>
        <dbReference type="Pfam" id="PF10354"/>
    </source>
</evidence>
<reference evidence="2" key="1">
    <citation type="submission" date="2018-08" db="EMBL/GenBank/DDBJ databases">
        <authorList>
            <person name="Rossello M."/>
        </authorList>
    </citation>
    <scope>NUCLEOTIDE SEQUENCE [LARGE SCALE GENOMIC DNA]</scope>
    <source>
        <strain evidence="2">cv. Chinese Spring</strain>
    </source>
</reference>
<dbReference type="GO" id="GO:0070475">
    <property type="term" value="P:rRNA base methylation"/>
    <property type="evidence" value="ECO:0000318"/>
    <property type="project" value="GO_Central"/>
</dbReference>
<evidence type="ECO:0000313" key="2">
    <source>
        <dbReference type="EnsemblPlants" id="TraesCS5A02G255000.1"/>
    </source>
</evidence>
<gene>
    <name evidence="2" type="primary">LOC123101406</name>
</gene>
<dbReference type="STRING" id="4565.A0A3B6KHH7"/>
<dbReference type="GO" id="GO:0070042">
    <property type="term" value="F:rRNA (uridine-N3-)-methyltransferase activity"/>
    <property type="evidence" value="ECO:0000318"/>
    <property type="project" value="GO_Central"/>
</dbReference>
<organism evidence="2">
    <name type="scientific">Triticum aestivum</name>
    <name type="common">Wheat</name>
    <dbReference type="NCBI Taxonomy" id="4565"/>
    <lineage>
        <taxon>Eukaryota</taxon>
        <taxon>Viridiplantae</taxon>
        <taxon>Streptophyta</taxon>
        <taxon>Embryophyta</taxon>
        <taxon>Tracheophyta</taxon>
        <taxon>Spermatophyta</taxon>
        <taxon>Magnoliopsida</taxon>
        <taxon>Liliopsida</taxon>
        <taxon>Poales</taxon>
        <taxon>Poaceae</taxon>
        <taxon>BOP clade</taxon>
        <taxon>Pooideae</taxon>
        <taxon>Triticodae</taxon>
        <taxon>Triticeae</taxon>
        <taxon>Triticinae</taxon>
        <taxon>Triticum</taxon>
    </lineage>
</organism>
<name>A0A3B6KHH7_WHEAT</name>
<dbReference type="Gramene" id="TraesNOR5A03G02706110.1">
    <property type="protein sequence ID" value="TraesNOR5A03G02706110.1"/>
    <property type="gene ID" value="TraesNOR5A03G02706110"/>
</dbReference>